<dbReference type="EMBL" id="CAACVG010011201">
    <property type="protein sequence ID" value="VEN57565.1"/>
    <property type="molecule type" value="Genomic_DNA"/>
</dbReference>
<dbReference type="Proteomes" id="UP000410492">
    <property type="component" value="Unassembled WGS sequence"/>
</dbReference>
<gene>
    <name evidence="1" type="ORF">CALMAC_LOCUS16162</name>
</gene>
<protein>
    <submittedName>
        <fullName evidence="1">Uncharacterized protein</fullName>
    </submittedName>
</protein>
<dbReference type="OrthoDB" id="7572059at2759"/>
<evidence type="ECO:0000313" key="1">
    <source>
        <dbReference type="EMBL" id="VEN57565.1"/>
    </source>
</evidence>
<reference evidence="1 2" key="1">
    <citation type="submission" date="2019-01" db="EMBL/GenBank/DDBJ databases">
        <authorList>
            <person name="Sayadi A."/>
        </authorList>
    </citation>
    <scope>NUCLEOTIDE SEQUENCE [LARGE SCALE GENOMIC DNA]</scope>
</reference>
<name>A0A653DBJ2_CALMS</name>
<sequence length="151" mass="17690">ARKPKGRRRLVLEKFRNFKQNIVNSCPILQELFLKWCNLSDKEKVLLNYLTYYILDKSQTEIYTSIVQGLTYWNAVQDFEGACGFSENPLDFKFDMEEEKLIFRVVMITDDIASNILLRPNLCAEIKEVVNETKKHKLIAELHRLTGEGDK</sequence>
<accession>A0A653DBJ2</accession>
<proteinExistence type="predicted"/>
<feature type="non-terminal residue" evidence="1">
    <location>
        <position position="1"/>
    </location>
</feature>
<dbReference type="AlphaFoldDB" id="A0A653DBJ2"/>
<organism evidence="1 2">
    <name type="scientific">Callosobruchus maculatus</name>
    <name type="common">Southern cowpea weevil</name>
    <name type="synonym">Pulse bruchid</name>
    <dbReference type="NCBI Taxonomy" id="64391"/>
    <lineage>
        <taxon>Eukaryota</taxon>
        <taxon>Metazoa</taxon>
        <taxon>Ecdysozoa</taxon>
        <taxon>Arthropoda</taxon>
        <taxon>Hexapoda</taxon>
        <taxon>Insecta</taxon>
        <taxon>Pterygota</taxon>
        <taxon>Neoptera</taxon>
        <taxon>Endopterygota</taxon>
        <taxon>Coleoptera</taxon>
        <taxon>Polyphaga</taxon>
        <taxon>Cucujiformia</taxon>
        <taxon>Chrysomeloidea</taxon>
        <taxon>Chrysomelidae</taxon>
        <taxon>Bruchinae</taxon>
        <taxon>Bruchini</taxon>
        <taxon>Callosobruchus</taxon>
    </lineage>
</organism>
<keyword evidence="2" id="KW-1185">Reference proteome</keyword>
<evidence type="ECO:0000313" key="2">
    <source>
        <dbReference type="Proteomes" id="UP000410492"/>
    </source>
</evidence>